<reference evidence="1 2" key="1">
    <citation type="submission" date="2019-04" db="EMBL/GenBank/DDBJ databases">
        <title>Friends and foes A comparative genomics study of 23 Aspergillus species from section Flavi.</title>
        <authorList>
            <consortium name="DOE Joint Genome Institute"/>
            <person name="Kjaerbolling I."/>
            <person name="Vesth T."/>
            <person name="Frisvad J.C."/>
            <person name="Nybo J.L."/>
            <person name="Theobald S."/>
            <person name="Kildgaard S."/>
            <person name="Isbrandt T."/>
            <person name="Kuo A."/>
            <person name="Sato A."/>
            <person name="Lyhne E.K."/>
            <person name="Kogle M.E."/>
            <person name="Wiebenga A."/>
            <person name="Kun R.S."/>
            <person name="Lubbers R.J."/>
            <person name="Makela M.R."/>
            <person name="Barry K."/>
            <person name="Chovatia M."/>
            <person name="Clum A."/>
            <person name="Daum C."/>
            <person name="Haridas S."/>
            <person name="He G."/>
            <person name="LaButti K."/>
            <person name="Lipzen A."/>
            <person name="Mondo S."/>
            <person name="Riley R."/>
            <person name="Salamov A."/>
            <person name="Simmons B.A."/>
            <person name="Magnuson J.K."/>
            <person name="Henrissat B."/>
            <person name="Mortensen U.H."/>
            <person name="Larsen T.O."/>
            <person name="Devries R.P."/>
            <person name="Grigoriev I.V."/>
            <person name="Machida M."/>
            <person name="Baker S.E."/>
            <person name="Andersen M.R."/>
        </authorList>
    </citation>
    <scope>NUCLEOTIDE SEQUENCE [LARGE SCALE GENOMIC DNA]</scope>
    <source>
        <strain evidence="1 2">CBS 117626</strain>
    </source>
</reference>
<name>A0A5N6UF53_ASPTM</name>
<evidence type="ECO:0000313" key="1">
    <source>
        <dbReference type="EMBL" id="KAE8157136.1"/>
    </source>
</evidence>
<organism evidence="1 2">
    <name type="scientific">Aspergillus tamarii</name>
    <dbReference type="NCBI Taxonomy" id="41984"/>
    <lineage>
        <taxon>Eukaryota</taxon>
        <taxon>Fungi</taxon>
        <taxon>Dikarya</taxon>
        <taxon>Ascomycota</taxon>
        <taxon>Pezizomycotina</taxon>
        <taxon>Eurotiomycetes</taxon>
        <taxon>Eurotiomycetidae</taxon>
        <taxon>Eurotiales</taxon>
        <taxon>Aspergillaceae</taxon>
        <taxon>Aspergillus</taxon>
        <taxon>Aspergillus subgen. Circumdati</taxon>
    </lineage>
</organism>
<dbReference type="EMBL" id="ML738733">
    <property type="protein sequence ID" value="KAE8157136.1"/>
    <property type="molecule type" value="Genomic_DNA"/>
</dbReference>
<dbReference type="Proteomes" id="UP000326950">
    <property type="component" value="Unassembled WGS sequence"/>
</dbReference>
<sequence>MFILQAVVVVSVIRRSSSRDLIDWILICSRGIVPFQGAKNDSSNLFQLRTIYSCICPEELNFLFVARPQLHGRSSWMGWILFIPICIMRGPGMKVETSIFMSTMFRCSEEMRISSIRIGLHACEG</sequence>
<proteinExistence type="predicted"/>
<gene>
    <name evidence="1" type="ORF">BDV40DRAFT_54722</name>
</gene>
<dbReference type="AlphaFoldDB" id="A0A5N6UF53"/>
<keyword evidence="2" id="KW-1185">Reference proteome</keyword>
<evidence type="ECO:0000313" key="2">
    <source>
        <dbReference type="Proteomes" id="UP000326950"/>
    </source>
</evidence>
<accession>A0A5N6UF53</accession>
<protein>
    <submittedName>
        <fullName evidence="1">Uncharacterized protein</fullName>
    </submittedName>
</protein>